<reference evidence="1 2" key="1">
    <citation type="submission" date="2015-10" db="EMBL/GenBank/DDBJ databases">
        <title>Metagenome-Assembled Genomes uncover a global brackish microbiome.</title>
        <authorList>
            <person name="Hugerth L.W."/>
            <person name="Larsson J."/>
            <person name="Alneberg J."/>
            <person name="Lindh M.V."/>
            <person name="Legrand C."/>
            <person name="Pinhassi J."/>
            <person name="Andersson A.F."/>
        </authorList>
    </citation>
    <scope>NUCLEOTIDE SEQUENCE [LARGE SCALE GENOMIC DNA]</scope>
    <source>
        <strain evidence="1">BACL22 MAG-120619-bin3</strain>
    </source>
</reference>
<accession>A0A0R2T2Y1</accession>
<organism evidence="1 2">
    <name type="scientific">OM182 bacterium BACL3 MAG-120619-bin3</name>
    <dbReference type="NCBI Taxonomy" id="1655593"/>
    <lineage>
        <taxon>Bacteria</taxon>
        <taxon>Pseudomonadati</taxon>
        <taxon>Pseudomonadota</taxon>
        <taxon>Gammaproteobacteria</taxon>
        <taxon>OMG group</taxon>
        <taxon>OM182 clade</taxon>
    </lineage>
</organism>
<sequence>MDRWSKKADGSGAAELLLARPGSLVLQTVYSPDGRWMVFRQRPFGSTQYSGDIYALDTSVSDEPIPLLVSEYYYHSIAVSPDGRWLSYVSRESGRDEVFVSPFPNSDAGRWQVSSDGGTEPLWAHSGKELFYRNGADELVAVQLSDSDTFAWDSQDVLFSMSDYRSSSLHQAYAVSPDDQRFVAIKLEAVEDTELILVDNWTELLK</sequence>
<comment type="caution">
    <text evidence="1">The sequence shown here is derived from an EMBL/GenBank/DDBJ whole genome shotgun (WGS) entry which is preliminary data.</text>
</comment>
<dbReference type="Pfam" id="PF07676">
    <property type="entry name" value="PD40"/>
    <property type="match status" value="1"/>
</dbReference>
<evidence type="ECO:0008006" key="3">
    <source>
        <dbReference type="Google" id="ProtNLM"/>
    </source>
</evidence>
<dbReference type="Proteomes" id="UP000051242">
    <property type="component" value="Unassembled WGS sequence"/>
</dbReference>
<dbReference type="SUPFAM" id="SSF69304">
    <property type="entry name" value="Tricorn protease N-terminal domain"/>
    <property type="match status" value="1"/>
</dbReference>
<dbReference type="InterPro" id="IPR011659">
    <property type="entry name" value="WD40"/>
</dbReference>
<dbReference type="AlphaFoldDB" id="A0A0R2T2Y1"/>
<gene>
    <name evidence="1" type="ORF">ABR85_05315</name>
</gene>
<protein>
    <recommendedName>
        <fullName evidence="3">Dipeptidylpeptidase IV N-terminal domain-containing protein</fullName>
    </recommendedName>
</protein>
<dbReference type="Gene3D" id="2.120.10.30">
    <property type="entry name" value="TolB, C-terminal domain"/>
    <property type="match status" value="1"/>
</dbReference>
<proteinExistence type="predicted"/>
<dbReference type="InterPro" id="IPR011042">
    <property type="entry name" value="6-blade_b-propeller_TolB-like"/>
</dbReference>
<evidence type="ECO:0000313" key="1">
    <source>
        <dbReference type="EMBL" id="KRO79018.1"/>
    </source>
</evidence>
<evidence type="ECO:0000313" key="2">
    <source>
        <dbReference type="Proteomes" id="UP000051242"/>
    </source>
</evidence>
<dbReference type="EMBL" id="LICD01000233">
    <property type="protein sequence ID" value="KRO79018.1"/>
    <property type="molecule type" value="Genomic_DNA"/>
</dbReference>
<name>A0A0R2T2Y1_9GAMM</name>